<sequence>MITKDFAQQLFNLEGRVAFVTGAGSGIGQTIACALASAGAHVICFDLREDGGLNATVDAITAIGAQAALYTGDVRQLSDLRAAVALAKERFGRLDIAVNAAGIANANPALEMESEQWQRVIDINLTGVWNSCKAEAELMLESGGGSIINIASMSGIIVNRGLEQAHYNSAKAGVIHLSKSLAMEWIGKGIRVNSISPGYTATPMNTRPEMVHQTREFESQTPIQRMAKVEEMAGPALFLASDAASFCTGVDLVVDGGFICW</sequence>
<accession>A0AAJ1N595</accession>
<evidence type="ECO:0000256" key="2">
    <source>
        <dbReference type="ARBA" id="ARBA00023002"/>
    </source>
</evidence>
<protein>
    <submittedName>
        <fullName evidence="3">SDR family oxidoreductase</fullName>
    </submittedName>
</protein>
<dbReference type="Proteomes" id="UP001169985">
    <property type="component" value="Unassembled WGS sequence"/>
</dbReference>
<evidence type="ECO:0000313" key="4">
    <source>
        <dbReference type="EMBL" id="MDN4367643.1"/>
    </source>
</evidence>
<organism evidence="3 5">
    <name type="scientific">Citrobacter portucalensis</name>
    <dbReference type="NCBI Taxonomy" id="1639133"/>
    <lineage>
        <taxon>Bacteria</taxon>
        <taxon>Pseudomonadati</taxon>
        <taxon>Pseudomonadota</taxon>
        <taxon>Gammaproteobacteria</taxon>
        <taxon>Enterobacterales</taxon>
        <taxon>Enterobacteriaceae</taxon>
        <taxon>Citrobacter</taxon>
        <taxon>Citrobacter freundii complex</taxon>
    </lineage>
</organism>
<dbReference type="PANTHER" id="PTHR42760">
    <property type="entry name" value="SHORT-CHAIN DEHYDROGENASES/REDUCTASES FAMILY MEMBER"/>
    <property type="match status" value="1"/>
</dbReference>
<dbReference type="PANTHER" id="PTHR42760:SF115">
    <property type="entry name" value="3-OXOACYL-[ACYL-CARRIER-PROTEIN] REDUCTASE FABG"/>
    <property type="match status" value="1"/>
</dbReference>
<dbReference type="EMBL" id="JAKIHV010000001">
    <property type="protein sequence ID" value="MDE9622113.1"/>
    <property type="molecule type" value="Genomic_DNA"/>
</dbReference>
<dbReference type="FunFam" id="3.40.50.720:FF:000240">
    <property type="entry name" value="SDR family oxidoreductase"/>
    <property type="match status" value="1"/>
</dbReference>
<dbReference type="PRINTS" id="PR00080">
    <property type="entry name" value="SDRFAMILY"/>
</dbReference>
<dbReference type="SUPFAM" id="SSF51735">
    <property type="entry name" value="NAD(P)-binding Rossmann-fold domains"/>
    <property type="match status" value="1"/>
</dbReference>
<dbReference type="GO" id="GO:0005975">
    <property type="term" value="P:carbohydrate metabolic process"/>
    <property type="evidence" value="ECO:0007669"/>
    <property type="project" value="UniProtKB-ARBA"/>
</dbReference>
<reference evidence="4" key="3">
    <citation type="submission" date="2023-01" db="EMBL/GenBank/DDBJ databases">
        <authorList>
            <person name="Hamerlinck H."/>
            <person name="Aerssens A."/>
            <person name="Boelens J."/>
            <person name="Messiaen A.-S."/>
            <person name="Vandendriessche S."/>
            <person name="Velghe A."/>
            <person name="Verhasselt B."/>
            <person name="Leroux-Roels I."/>
        </authorList>
    </citation>
    <scope>NUCLEOTIDE SEQUENCE</scope>
    <source>
        <strain evidence="4">UZG-GERCF-220920-Env23</strain>
    </source>
</reference>
<comment type="caution">
    <text evidence="3">The sequence shown here is derived from an EMBL/GenBank/DDBJ whole genome shotgun (WGS) entry which is preliminary data.</text>
</comment>
<evidence type="ECO:0000313" key="3">
    <source>
        <dbReference type="EMBL" id="MDE9622113.1"/>
    </source>
</evidence>
<gene>
    <name evidence="3" type="ORF">L2102_02115</name>
    <name evidence="4" type="ORF">PEY55_05035</name>
</gene>
<dbReference type="NCBIfam" id="NF004774">
    <property type="entry name" value="PRK06114.1"/>
    <property type="match status" value="1"/>
</dbReference>
<reference evidence="4" key="2">
    <citation type="journal article" date="2023" name="Antimicrob Resist Infect Control">
        <title>Sanitary installations and wastewater plumbing as reservoir for the long-term circulation and transmission of carbapenemase producing Citrobacter freundii clones in a hospital setting.</title>
        <authorList>
            <person name="Hamerlinck H."/>
            <person name="Aerssens A."/>
            <person name="Boelens J."/>
            <person name="Dehaene A."/>
            <person name="McMahon M."/>
            <person name="Messiaen A.S."/>
            <person name="Vandendriessche S."/>
            <person name="Velghe A."/>
            <person name="Leroux-Roels I."/>
            <person name="Verhasselt B."/>
        </authorList>
    </citation>
    <scope>NUCLEOTIDE SEQUENCE</scope>
    <source>
        <strain evidence="4">UZG-GERCF-220920-Env23</strain>
    </source>
</reference>
<dbReference type="InterPro" id="IPR036291">
    <property type="entry name" value="NAD(P)-bd_dom_sf"/>
</dbReference>
<evidence type="ECO:0000256" key="1">
    <source>
        <dbReference type="ARBA" id="ARBA00006484"/>
    </source>
</evidence>
<reference evidence="3" key="1">
    <citation type="submission" date="2022-01" db="EMBL/GenBank/DDBJ databases">
        <title>Genetic Characterization of Carbapenem-resistant Citrobacter spp. from China: a multicenter study.</title>
        <authorList>
            <person name="Ye L."/>
        </authorList>
    </citation>
    <scope>NUCLEOTIDE SEQUENCE</scope>
    <source>
        <strain evidence="3">IR5464</strain>
    </source>
</reference>
<dbReference type="Gene3D" id="3.40.50.720">
    <property type="entry name" value="NAD(P)-binding Rossmann-like Domain"/>
    <property type="match status" value="1"/>
</dbReference>
<dbReference type="NCBIfam" id="NF005559">
    <property type="entry name" value="PRK07231.1"/>
    <property type="match status" value="1"/>
</dbReference>
<dbReference type="AlphaFoldDB" id="A0AAJ1N595"/>
<dbReference type="PRINTS" id="PR00081">
    <property type="entry name" value="GDHRDH"/>
</dbReference>
<dbReference type="InterPro" id="IPR020904">
    <property type="entry name" value="Sc_DH/Rdtase_CS"/>
</dbReference>
<keyword evidence="2" id="KW-0560">Oxidoreductase</keyword>
<dbReference type="InterPro" id="IPR002347">
    <property type="entry name" value="SDR_fam"/>
</dbReference>
<dbReference type="PROSITE" id="PS00061">
    <property type="entry name" value="ADH_SHORT"/>
    <property type="match status" value="1"/>
</dbReference>
<dbReference type="GO" id="GO:0016616">
    <property type="term" value="F:oxidoreductase activity, acting on the CH-OH group of donors, NAD or NADP as acceptor"/>
    <property type="evidence" value="ECO:0007669"/>
    <property type="project" value="TreeGrafter"/>
</dbReference>
<dbReference type="RefSeq" id="WP_003831169.1">
    <property type="nucleotide sequence ID" value="NZ_CBCYHB010000003.1"/>
</dbReference>
<dbReference type="Proteomes" id="UP001147046">
    <property type="component" value="Unassembled WGS sequence"/>
</dbReference>
<dbReference type="EMBL" id="JAQIHS010000005">
    <property type="protein sequence ID" value="MDN4367643.1"/>
    <property type="molecule type" value="Genomic_DNA"/>
</dbReference>
<proteinExistence type="inferred from homology"/>
<comment type="similarity">
    <text evidence="1">Belongs to the short-chain dehydrogenases/reductases (SDR) family.</text>
</comment>
<dbReference type="Pfam" id="PF13561">
    <property type="entry name" value="adh_short_C2"/>
    <property type="match status" value="1"/>
</dbReference>
<evidence type="ECO:0000313" key="5">
    <source>
        <dbReference type="Proteomes" id="UP001147046"/>
    </source>
</evidence>
<name>A0AAJ1N595_9ENTR</name>